<accession>A0ABR2IRK0</accession>
<reference evidence="2 3" key="1">
    <citation type="submission" date="2024-04" db="EMBL/GenBank/DDBJ databases">
        <title>Tritrichomonas musculus Genome.</title>
        <authorList>
            <person name="Alves-Ferreira E."/>
            <person name="Grigg M."/>
            <person name="Lorenzi H."/>
            <person name="Galac M."/>
        </authorList>
    </citation>
    <scope>NUCLEOTIDE SEQUENCE [LARGE SCALE GENOMIC DNA]</scope>
    <source>
        <strain evidence="2 3">EAF2021</strain>
    </source>
</reference>
<evidence type="ECO:0000313" key="3">
    <source>
        <dbReference type="Proteomes" id="UP001470230"/>
    </source>
</evidence>
<dbReference type="Proteomes" id="UP001470230">
    <property type="component" value="Unassembled WGS sequence"/>
</dbReference>
<sequence length="162" mass="19283">MMTLKKLQQYVTLAKPKLKLRTILIVCLNYIDSHPEDIIHVGVCWYDDYHIIINTRIFGNLIKRKPNSINKNFRDNYFKCIRTTSSMRNKKFLSFTFNNLPDPKGWVLQRSDNFQRGRVYENINDEIKDILKKWTNDDLIDANNDVCELYNSMILTNNLFVN</sequence>
<protein>
    <recommendedName>
        <fullName evidence="1">Initiator binding domain-containing protein</fullName>
    </recommendedName>
</protein>
<evidence type="ECO:0000313" key="2">
    <source>
        <dbReference type="EMBL" id="KAK8867166.1"/>
    </source>
</evidence>
<gene>
    <name evidence="2" type="ORF">M9Y10_010142</name>
</gene>
<comment type="caution">
    <text evidence="2">The sequence shown here is derived from an EMBL/GenBank/DDBJ whole genome shotgun (WGS) entry which is preliminary data.</text>
</comment>
<dbReference type="InterPro" id="IPR018845">
    <property type="entry name" value="Initiator-bd"/>
</dbReference>
<keyword evidence="3" id="KW-1185">Reference proteome</keyword>
<organism evidence="2 3">
    <name type="scientific">Tritrichomonas musculus</name>
    <dbReference type="NCBI Taxonomy" id="1915356"/>
    <lineage>
        <taxon>Eukaryota</taxon>
        <taxon>Metamonada</taxon>
        <taxon>Parabasalia</taxon>
        <taxon>Tritrichomonadida</taxon>
        <taxon>Tritrichomonadidae</taxon>
        <taxon>Tritrichomonas</taxon>
    </lineage>
</organism>
<name>A0ABR2IRK0_9EUKA</name>
<proteinExistence type="predicted"/>
<dbReference type="EMBL" id="JAPFFF010000015">
    <property type="protein sequence ID" value="KAK8867166.1"/>
    <property type="molecule type" value="Genomic_DNA"/>
</dbReference>
<dbReference type="InterPro" id="IPR036388">
    <property type="entry name" value="WH-like_DNA-bd_sf"/>
</dbReference>
<dbReference type="Gene3D" id="1.10.10.10">
    <property type="entry name" value="Winged helix-like DNA-binding domain superfamily/Winged helix DNA-binding domain"/>
    <property type="match status" value="1"/>
</dbReference>
<feature type="domain" description="Initiator binding" evidence="1">
    <location>
        <begin position="15"/>
        <end position="90"/>
    </location>
</feature>
<dbReference type="Pfam" id="PF10416">
    <property type="entry name" value="IBD"/>
    <property type="match status" value="1"/>
</dbReference>
<evidence type="ECO:0000259" key="1">
    <source>
        <dbReference type="Pfam" id="PF10416"/>
    </source>
</evidence>